<proteinExistence type="predicted"/>
<name>X1PJ03_9ZZZZ</name>
<comment type="caution">
    <text evidence="1">The sequence shown here is derived from an EMBL/GenBank/DDBJ whole genome shotgun (WGS) entry which is preliminary data.</text>
</comment>
<gene>
    <name evidence="1" type="ORF">S06H3_55167</name>
</gene>
<accession>X1PJ03</accession>
<reference evidence="1" key="1">
    <citation type="journal article" date="2014" name="Front. Microbiol.">
        <title>High frequency of phylogenetically diverse reductive dehalogenase-homologous genes in deep subseafloor sedimentary metagenomes.</title>
        <authorList>
            <person name="Kawai M."/>
            <person name="Futagami T."/>
            <person name="Toyoda A."/>
            <person name="Takaki Y."/>
            <person name="Nishi S."/>
            <person name="Hori S."/>
            <person name="Arai W."/>
            <person name="Tsubouchi T."/>
            <person name="Morono Y."/>
            <person name="Uchiyama I."/>
            <person name="Ito T."/>
            <person name="Fujiyama A."/>
            <person name="Inagaki F."/>
            <person name="Takami H."/>
        </authorList>
    </citation>
    <scope>NUCLEOTIDE SEQUENCE</scope>
    <source>
        <strain evidence="1">Expedition CK06-06</strain>
    </source>
</reference>
<dbReference type="AlphaFoldDB" id="X1PJ03"/>
<dbReference type="EMBL" id="BARV01035343">
    <property type="protein sequence ID" value="GAI56292.1"/>
    <property type="molecule type" value="Genomic_DNA"/>
</dbReference>
<evidence type="ECO:0000313" key="1">
    <source>
        <dbReference type="EMBL" id="GAI56292.1"/>
    </source>
</evidence>
<sequence>MRQTTLEEIDAIIKSFEMDDAIPFSWEYGVVTRITKDERKKYASKRCAICGLDENVDYERLSGGTFSLICKRCAIG</sequence>
<organism evidence="1">
    <name type="scientific">marine sediment metagenome</name>
    <dbReference type="NCBI Taxonomy" id="412755"/>
    <lineage>
        <taxon>unclassified sequences</taxon>
        <taxon>metagenomes</taxon>
        <taxon>ecological metagenomes</taxon>
    </lineage>
</organism>
<protein>
    <submittedName>
        <fullName evidence="1">Uncharacterized protein</fullName>
    </submittedName>
</protein>